<dbReference type="Proteomes" id="UP000315700">
    <property type="component" value="Chromosome"/>
</dbReference>
<reference evidence="1 2" key="1">
    <citation type="submission" date="2019-02" db="EMBL/GenBank/DDBJ databases">
        <title>Deep-cultivation of Planctomycetes and their phenomic and genomic characterization uncovers novel biology.</title>
        <authorList>
            <person name="Wiegand S."/>
            <person name="Jogler M."/>
            <person name="Boedeker C."/>
            <person name="Pinto D."/>
            <person name="Vollmers J."/>
            <person name="Rivas-Marin E."/>
            <person name="Kohn T."/>
            <person name="Peeters S.H."/>
            <person name="Heuer A."/>
            <person name="Rast P."/>
            <person name="Oberbeckmann S."/>
            <person name="Bunk B."/>
            <person name="Jeske O."/>
            <person name="Meyerdierks A."/>
            <person name="Storesund J.E."/>
            <person name="Kallscheuer N."/>
            <person name="Luecker S."/>
            <person name="Lage O.M."/>
            <person name="Pohl T."/>
            <person name="Merkel B.J."/>
            <person name="Hornburger P."/>
            <person name="Mueller R.-W."/>
            <person name="Bruemmer F."/>
            <person name="Labrenz M."/>
            <person name="Spormann A.M."/>
            <person name="Op den Camp H."/>
            <person name="Overmann J."/>
            <person name="Amann R."/>
            <person name="Jetten M.S.M."/>
            <person name="Mascher T."/>
            <person name="Medema M.H."/>
            <person name="Devos D.P."/>
            <person name="Kaster A.-K."/>
            <person name="Ovreas L."/>
            <person name="Rohde M."/>
            <person name="Galperin M.Y."/>
            <person name="Jogler C."/>
        </authorList>
    </citation>
    <scope>NUCLEOTIDE SEQUENCE [LARGE SCALE GENOMIC DNA]</scope>
    <source>
        <strain evidence="1 2">Pan44</strain>
    </source>
</reference>
<evidence type="ECO:0000313" key="1">
    <source>
        <dbReference type="EMBL" id="QDT55643.1"/>
    </source>
</evidence>
<dbReference type="OrthoDB" id="252987at2"/>
<dbReference type="PANTHER" id="PTHR43737:SF1">
    <property type="entry name" value="DUF1501 DOMAIN-CONTAINING PROTEIN"/>
    <property type="match status" value="1"/>
</dbReference>
<dbReference type="InParanoid" id="A0A517SHP0"/>
<protein>
    <recommendedName>
        <fullName evidence="3">DUF1501 domain-containing protein</fullName>
    </recommendedName>
</protein>
<dbReference type="RefSeq" id="WP_145031667.1">
    <property type="nucleotide sequence ID" value="NZ_CP036271.1"/>
</dbReference>
<dbReference type="PANTHER" id="PTHR43737">
    <property type="entry name" value="BLL7424 PROTEIN"/>
    <property type="match status" value="1"/>
</dbReference>
<evidence type="ECO:0008006" key="3">
    <source>
        <dbReference type="Google" id="ProtNLM"/>
    </source>
</evidence>
<dbReference type="EMBL" id="CP036271">
    <property type="protein sequence ID" value="QDT55643.1"/>
    <property type="molecule type" value="Genomic_DNA"/>
</dbReference>
<evidence type="ECO:0000313" key="2">
    <source>
        <dbReference type="Proteomes" id="UP000315700"/>
    </source>
</evidence>
<gene>
    <name evidence="1" type="ORF">Pan44_36890</name>
</gene>
<dbReference type="AlphaFoldDB" id="A0A517SHP0"/>
<keyword evidence="2" id="KW-1185">Reference proteome</keyword>
<sequence length="456" mass="49864" precursor="true">MLRIGRQRALEGHGWTRRELIRAGALTAVGINLADLLRARSASAAESAPARSVILLWLWGGPSHLDTFDMKPGAPIEYRGPYAPIPTNVPGIDVCELLPQLARRADRYSIIRSLKGTSSDHGIAGTIGLTGSSDGGRSLGGKVEPGTVRATHGSVVSRVLGLSPDLPRFITIGGRLHQGKQPITGEAASSLGGMHDPFRLDYHPERGIEIPNLTLMDGLTPGGLESRERLLKEFDSLAARLDQSERLGRMDAYYQQAFSLLTRPSARAVFDLEQESGDLRRRYGRFRFGQCCLLARRLVEAGSRFVQVNWSSHVEPVEDTGDGGWDMHDRYFQQYQDRHAWMLDQAVSALLDDLSDRGLLAETIVLAVGEFGRTPRINNKSGRDHWEHVYSGLIAGGGLRMGKVVGESDRLGEHPASPPISTADLFSTVFHQIGIDTTRLTTSGILPQGSPIEDLR</sequence>
<dbReference type="SUPFAM" id="SSF53649">
    <property type="entry name" value="Alkaline phosphatase-like"/>
    <property type="match status" value="1"/>
</dbReference>
<dbReference type="InterPro" id="IPR017850">
    <property type="entry name" value="Alkaline_phosphatase_core_sf"/>
</dbReference>
<name>A0A517SHP0_9PLAN</name>
<accession>A0A517SHP0</accession>
<proteinExistence type="predicted"/>
<dbReference type="KEGG" id="ccos:Pan44_36890"/>
<dbReference type="InterPro" id="IPR010869">
    <property type="entry name" value="DUF1501"/>
</dbReference>
<organism evidence="1 2">
    <name type="scientific">Caulifigura coniformis</name>
    <dbReference type="NCBI Taxonomy" id="2527983"/>
    <lineage>
        <taxon>Bacteria</taxon>
        <taxon>Pseudomonadati</taxon>
        <taxon>Planctomycetota</taxon>
        <taxon>Planctomycetia</taxon>
        <taxon>Planctomycetales</taxon>
        <taxon>Planctomycetaceae</taxon>
        <taxon>Caulifigura</taxon>
    </lineage>
</organism>
<dbReference type="Pfam" id="PF07394">
    <property type="entry name" value="DUF1501"/>
    <property type="match status" value="1"/>
</dbReference>